<comment type="caution">
    <text evidence="2">The sequence shown here is derived from an EMBL/GenBank/DDBJ whole genome shotgun (WGS) entry which is preliminary data.</text>
</comment>
<dbReference type="PATRIC" id="fig|1422.17.peg.2996"/>
<gene>
    <name evidence="2" type="ORF">B4114_0745</name>
</gene>
<accession>A0A150NBS5</accession>
<feature type="compositionally biased region" description="Polar residues" evidence="1">
    <location>
        <begin position="23"/>
        <end position="39"/>
    </location>
</feature>
<evidence type="ECO:0000313" key="2">
    <source>
        <dbReference type="EMBL" id="KYD34177.1"/>
    </source>
</evidence>
<feature type="region of interest" description="Disordered" evidence="1">
    <location>
        <begin position="1"/>
        <end position="65"/>
    </location>
</feature>
<name>A0A150NBS5_GEOSE</name>
<dbReference type="AlphaFoldDB" id="A0A150NBS5"/>
<proteinExistence type="predicted"/>
<organism evidence="2 3">
    <name type="scientific">Geobacillus stearothermophilus</name>
    <name type="common">Bacillus stearothermophilus</name>
    <dbReference type="NCBI Taxonomy" id="1422"/>
    <lineage>
        <taxon>Bacteria</taxon>
        <taxon>Bacillati</taxon>
        <taxon>Bacillota</taxon>
        <taxon>Bacilli</taxon>
        <taxon>Bacillales</taxon>
        <taxon>Anoxybacillaceae</taxon>
        <taxon>Geobacillus</taxon>
    </lineage>
</organism>
<sequence>MYHKTAASAKANGQKHQAAVAVNKQTESRVSVSHSQQLKQAAAPQVKADHPAGQGKQNKQENNRK</sequence>
<dbReference type="Proteomes" id="UP000075517">
    <property type="component" value="Unassembled WGS sequence"/>
</dbReference>
<dbReference type="RefSeq" id="WP_033005152.1">
    <property type="nucleotide sequence ID" value="NZ_JARTKZ010000076.1"/>
</dbReference>
<evidence type="ECO:0000256" key="1">
    <source>
        <dbReference type="SAM" id="MobiDB-lite"/>
    </source>
</evidence>
<protein>
    <submittedName>
        <fullName evidence="2">Uncharacterized protein</fullName>
    </submittedName>
</protein>
<reference evidence="2 3" key="1">
    <citation type="submission" date="2016-01" db="EMBL/GenBank/DDBJ databases">
        <title>Draft Genome Sequences of Seven Thermophilic Sporeformers Isolated from Foods.</title>
        <authorList>
            <person name="Berendsen E.M."/>
            <person name="Wells-Bennik M.H."/>
            <person name="Krawcyk A.O."/>
            <person name="De Jong A."/>
            <person name="Holsappel S."/>
            <person name="Eijlander R.T."/>
            <person name="Kuipers O.P."/>
        </authorList>
    </citation>
    <scope>NUCLEOTIDE SEQUENCE [LARGE SCALE GENOMIC DNA]</scope>
    <source>
        <strain evidence="2 3">B4114</strain>
    </source>
</reference>
<evidence type="ECO:0000313" key="3">
    <source>
        <dbReference type="Proteomes" id="UP000075517"/>
    </source>
</evidence>
<dbReference type="EMBL" id="LQYY01000058">
    <property type="protein sequence ID" value="KYD34177.1"/>
    <property type="molecule type" value="Genomic_DNA"/>
</dbReference>